<comment type="caution">
    <text evidence="1">The sequence shown here is derived from an EMBL/GenBank/DDBJ whole genome shotgun (WGS) entry which is preliminary data.</text>
</comment>
<sequence>MGILIEGTKVYEDDQTVTYSFLSPGTDRSGEVSITKSDIRSRLSTLHADIDPAAAKILMKAYRVASATGAWPDTVTYAA</sequence>
<protein>
    <submittedName>
        <fullName evidence="1">Uncharacterized protein</fullName>
    </submittedName>
</protein>
<evidence type="ECO:0000313" key="2">
    <source>
        <dbReference type="Proteomes" id="UP000033772"/>
    </source>
</evidence>
<name>A0A1J4N688_9ACTN</name>
<dbReference type="STRING" id="1844.UG56_009505"/>
<dbReference type="EMBL" id="JZDQ02000011">
    <property type="protein sequence ID" value="OIJ27006.1"/>
    <property type="molecule type" value="Genomic_DNA"/>
</dbReference>
<gene>
    <name evidence="1" type="ORF">UG56_009505</name>
</gene>
<evidence type="ECO:0000313" key="1">
    <source>
        <dbReference type="EMBL" id="OIJ27006.1"/>
    </source>
</evidence>
<dbReference type="OrthoDB" id="9902022at2"/>
<keyword evidence="2" id="KW-1185">Reference proteome</keyword>
<dbReference type="AlphaFoldDB" id="A0A1J4N688"/>
<organism evidence="1 2">
    <name type="scientific">Nocardioides luteus</name>
    <dbReference type="NCBI Taxonomy" id="1844"/>
    <lineage>
        <taxon>Bacteria</taxon>
        <taxon>Bacillati</taxon>
        <taxon>Actinomycetota</taxon>
        <taxon>Actinomycetes</taxon>
        <taxon>Propionibacteriales</taxon>
        <taxon>Nocardioidaceae</taxon>
        <taxon>Nocardioides</taxon>
    </lineage>
</organism>
<reference evidence="1" key="1">
    <citation type="submission" date="2016-10" db="EMBL/GenBank/DDBJ databases">
        <title>Draft Genome Sequence of Nocardioides luteus Strain BAFB, an Alkane-Degrading Bacterium Isolated from JP-7 Polluted Soil.</title>
        <authorList>
            <person name="Brown L."/>
            <person name="Ruiz O.N."/>
            <person name="Gunasekera T."/>
        </authorList>
    </citation>
    <scope>NUCLEOTIDE SEQUENCE [LARGE SCALE GENOMIC DNA]</scope>
    <source>
        <strain evidence="1">BAFB</strain>
    </source>
</reference>
<accession>A0A1J4N688</accession>
<proteinExistence type="predicted"/>
<dbReference type="Proteomes" id="UP000033772">
    <property type="component" value="Unassembled WGS sequence"/>
</dbReference>
<dbReference type="RefSeq" id="WP_045549038.1">
    <property type="nucleotide sequence ID" value="NZ_JZDQ02000011.1"/>
</dbReference>